<dbReference type="InterPro" id="IPR043138">
    <property type="entry name" value="GGT_lsub"/>
</dbReference>
<dbReference type="Pfam" id="PF01019">
    <property type="entry name" value="G_glu_transpept"/>
    <property type="match status" value="1"/>
</dbReference>
<feature type="binding site" evidence="2">
    <location>
        <position position="550"/>
    </location>
    <ligand>
        <name>L-glutamate</name>
        <dbReference type="ChEBI" id="CHEBI:29985"/>
    </ligand>
</feature>
<feature type="binding site" evidence="2">
    <location>
        <position position="499"/>
    </location>
    <ligand>
        <name>L-glutamate</name>
        <dbReference type="ChEBI" id="CHEBI:29985"/>
    </ligand>
</feature>
<protein>
    <recommendedName>
        <fullName evidence="3">Glutathione hydrolase</fullName>
        <ecNumber evidence="3">2.3.2.2</ecNumber>
        <ecNumber evidence="3">3.4.19.13</ecNumber>
    </recommendedName>
    <alternativeName>
        <fullName evidence="3">Gamma-glutamyltransferase</fullName>
    </alternativeName>
    <alternativeName>
        <fullName evidence="3">Gamma-glutamyltranspeptidase</fullName>
    </alternativeName>
</protein>
<evidence type="ECO:0000313" key="7">
    <source>
        <dbReference type="Proteomes" id="UP000757232"/>
    </source>
</evidence>
<dbReference type="EMBL" id="LNZH02000022">
    <property type="protein sequence ID" value="OCB92177.1"/>
    <property type="molecule type" value="Genomic_DNA"/>
</dbReference>
<comment type="catalytic activity">
    <reaction evidence="3">
        <text>glutathione + H2O = L-cysteinylglycine + L-glutamate</text>
        <dbReference type="Rhea" id="RHEA:28807"/>
        <dbReference type="ChEBI" id="CHEBI:15377"/>
        <dbReference type="ChEBI" id="CHEBI:29985"/>
        <dbReference type="ChEBI" id="CHEBI:57925"/>
        <dbReference type="ChEBI" id="CHEBI:61694"/>
        <dbReference type="EC" id="3.4.19.13"/>
    </reaction>
</comment>
<feature type="binding site" evidence="2">
    <location>
        <position position="207"/>
    </location>
    <ligand>
        <name>L-glutamate</name>
        <dbReference type="ChEBI" id="CHEBI:29985"/>
    </ligand>
</feature>
<dbReference type="PANTHER" id="PTHR11686:SF9">
    <property type="entry name" value="RE13973P"/>
    <property type="match status" value="1"/>
</dbReference>
<comment type="catalytic activity">
    <reaction evidence="3">
        <text>an N-terminal (5-L-glutamyl)-[peptide] + an alpha-amino acid = 5-L-glutamyl amino acid + an N-terminal L-alpha-aminoacyl-[peptide]</text>
        <dbReference type="Rhea" id="RHEA:23904"/>
        <dbReference type="Rhea" id="RHEA-COMP:9780"/>
        <dbReference type="Rhea" id="RHEA-COMP:9795"/>
        <dbReference type="ChEBI" id="CHEBI:77644"/>
        <dbReference type="ChEBI" id="CHEBI:78597"/>
        <dbReference type="ChEBI" id="CHEBI:78599"/>
        <dbReference type="ChEBI" id="CHEBI:78608"/>
        <dbReference type="EC" id="2.3.2.2"/>
    </reaction>
</comment>
<feature type="transmembrane region" description="Helical" evidence="5">
    <location>
        <begin position="75"/>
        <end position="100"/>
    </location>
</feature>
<gene>
    <name evidence="6" type="ORF">A7U60_g439</name>
</gene>
<keyword evidence="5" id="KW-1133">Transmembrane helix</keyword>
<comment type="catalytic activity">
    <reaction evidence="3">
        <text>an S-substituted glutathione + H2O = an S-substituted L-cysteinylglycine + L-glutamate</text>
        <dbReference type="Rhea" id="RHEA:59468"/>
        <dbReference type="ChEBI" id="CHEBI:15377"/>
        <dbReference type="ChEBI" id="CHEBI:29985"/>
        <dbReference type="ChEBI" id="CHEBI:90779"/>
        <dbReference type="ChEBI" id="CHEBI:143103"/>
        <dbReference type="EC" id="3.4.19.13"/>
    </reaction>
</comment>
<dbReference type="Gene3D" id="1.10.246.130">
    <property type="match status" value="1"/>
</dbReference>
<dbReference type="OrthoDB" id="1081007at2759"/>
<feature type="active site" description="Nucleophile" evidence="1">
    <location>
        <position position="475"/>
    </location>
</feature>
<evidence type="ECO:0000256" key="5">
    <source>
        <dbReference type="SAM" id="Phobius"/>
    </source>
</evidence>
<evidence type="ECO:0000256" key="4">
    <source>
        <dbReference type="SAM" id="MobiDB-lite"/>
    </source>
</evidence>
<evidence type="ECO:0000256" key="2">
    <source>
        <dbReference type="PIRSR" id="PIRSR600101-2"/>
    </source>
</evidence>
<comment type="caution">
    <text evidence="6">The sequence shown here is derived from an EMBL/GenBank/DDBJ whole genome shotgun (WGS) entry which is preliminary data.</text>
</comment>
<evidence type="ECO:0000313" key="6">
    <source>
        <dbReference type="EMBL" id="OCB92177.1"/>
    </source>
</evidence>
<evidence type="ECO:0000256" key="3">
    <source>
        <dbReference type="RuleBase" id="RU368068"/>
    </source>
</evidence>
<dbReference type="InterPro" id="IPR029055">
    <property type="entry name" value="Ntn_hydrolases_N"/>
</dbReference>
<proteinExistence type="predicted"/>
<dbReference type="GO" id="GO:0000324">
    <property type="term" value="C:fungal-type vacuole"/>
    <property type="evidence" value="ECO:0007669"/>
    <property type="project" value="TreeGrafter"/>
</dbReference>
<feature type="binding site" evidence="2">
    <location>
        <begin position="527"/>
        <end position="528"/>
    </location>
    <ligand>
        <name>L-glutamate</name>
        <dbReference type="ChEBI" id="CHEBI:29985"/>
    </ligand>
</feature>
<accession>A0A9Q5NA63</accession>
<keyword evidence="3" id="KW-0378">Hydrolase</keyword>
<dbReference type="InterPro" id="IPR043137">
    <property type="entry name" value="GGT_ssub_C"/>
</dbReference>
<comment type="pathway">
    <text evidence="3">Sulfur metabolism; glutathione metabolism.</text>
</comment>
<dbReference type="SUPFAM" id="SSF56235">
    <property type="entry name" value="N-terminal nucleophile aminohydrolases (Ntn hydrolases)"/>
    <property type="match status" value="1"/>
</dbReference>
<dbReference type="InterPro" id="IPR000101">
    <property type="entry name" value="GGT_peptidase"/>
</dbReference>
<name>A0A9Q5NA63_SANBA</name>
<organism evidence="6 7">
    <name type="scientific">Sanghuangporus baumii</name>
    <name type="common">Phellinus baumii</name>
    <dbReference type="NCBI Taxonomy" id="108892"/>
    <lineage>
        <taxon>Eukaryota</taxon>
        <taxon>Fungi</taxon>
        <taxon>Dikarya</taxon>
        <taxon>Basidiomycota</taxon>
        <taxon>Agaricomycotina</taxon>
        <taxon>Agaricomycetes</taxon>
        <taxon>Hymenochaetales</taxon>
        <taxon>Hymenochaetaceae</taxon>
        <taxon>Sanghuangporus</taxon>
    </lineage>
</organism>
<evidence type="ECO:0000256" key="1">
    <source>
        <dbReference type="PIRSR" id="PIRSR600101-1"/>
    </source>
</evidence>
<dbReference type="PANTHER" id="PTHR11686">
    <property type="entry name" value="GAMMA GLUTAMYL TRANSPEPTIDASE"/>
    <property type="match status" value="1"/>
</dbReference>
<dbReference type="GO" id="GO:0103068">
    <property type="term" value="F:leukotriene C4 gamma-glutamyl transferase activity"/>
    <property type="evidence" value="ECO:0007669"/>
    <property type="project" value="UniProtKB-EC"/>
</dbReference>
<dbReference type="Proteomes" id="UP000757232">
    <property type="component" value="Unassembled WGS sequence"/>
</dbReference>
<keyword evidence="5" id="KW-0812">Transmembrane</keyword>
<dbReference type="Gene3D" id="3.60.20.40">
    <property type="match status" value="1"/>
</dbReference>
<dbReference type="PRINTS" id="PR01210">
    <property type="entry name" value="GGTRANSPTASE"/>
</dbReference>
<dbReference type="EC" id="2.3.2.2" evidence="3"/>
<keyword evidence="3" id="KW-0808">Transferase</keyword>
<dbReference type="FunFam" id="1.10.246.130:FF:000001">
    <property type="entry name" value="Gamma-glutamyltransferase 5 isoform 1"/>
    <property type="match status" value="1"/>
</dbReference>
<dbReference type="GO" id="GO:0036374">
    <property type="term" value="F:glutathione hydrolase activity"/>
    <property type="evidence" value="ECO:0007669"/>
    <property type="project" value="UniProtKB-UniRule"/>
</dbReference>
<keyword evidence="3" id="KW-0012">Acyltransferase</keyword>
<dbReference type="AlphaFoldDB" id="A0A9Q5NA63"/>
<keyword evidence="5" id="KW-0472">Membrane</keyword>
<dbReference type="GO" id="GO:0005886">
    <property type="term" value="C:plasma membrane"/>
    <property type="evidence" value="ECO:0007669"/>
    <property type="project" value="TreeGrafter"/>
</dbReference>
<comment type="function">
    <text evidence="3">Cleaves the gamma-glutamyl peptide bond of glutathione and glutathione conjugates.</text>
</comment>
<dbReference type="EC" id="3.4.19.13" evidence="3"/>
<keyword evidence="7" id="KW-1185">Reference proteome</keyword>
<feature type="region of interest" description="Disordered" evidence="4">
    <location>
        <begin position="17"/>
        <end position="36"/>
    </location>
</feature>
<feature type="binding site" evidence="2">
    <location>
        <begin position="493"/>
        <end position="495"/>
    </location>
    <ligand>
        <name>L-glutamate</name>
        <dbReference type="ChEBI" id="CHEBI:29985"/>
    </ligand>
</feature>
<sequence>MPRVTFAIPNDDTEPLLRRSRSTSDLNDARRRPLLYPNSRTGKGILINGDGRKGSIGDAGYLPLHRRKAQNDPSFWKTLICVAIGAVLFVLFIVVSTLLLGEVQHPTGPYPAPPSNPPGQGTPQRNPAYLIEARNGAVASENVVCSEIGVDVLKDGGNAVDAAIATTFCIGVANLFSSGIGGGGFMTVRIPPAFPNATSEVWSIDFRETAPALANKTMFVTDPDASKLGGLSVGVPGEVRGLAEAHNRWGSLSWPRLVQPSVELAAGWNVGKELGIRLPWFAELIFKDPVWTAIFAPNGTILREGEVVRRTNYSRTLAAIATGGADAFYKGEIADAIISVIQSTGGIMTHADLEGYRVKVEPALVSSYRGRKVYVPHAPTSGPVMIHILNLLERYDLAGEGRTGLNTHRLVEAIKFGFAARTRLCDPAFASDTSQIDEIATKHYGHTISVNVTDESTHSPDYYNPIYDVPTDHGTSHTSVVDKNGMAIAITSTVNLMDDFSTPGIPNAFGLRPSPYNYPEPGKRSLSSTVPTIMENEDGSFYLAVGGSGGTKIFPAVVQVLLGINDWDLDPSQAVEWGRVHDQLYPLSVEVDDVLPKEVIDGLIERGHNVTVADINRVASVVQAVMKKGDTIYAASDSRKNGIAAGY</sequence>
<reference evidence="6" key="1">
    <citation type="submission" date="2016-06" db="EMBL/GenBank/DDBJ databases">
        <title>Draft Genome sequence of the fungus Inonotus baumii.</title>
        <authorList>
            <person name="Zhu H."/>
            <person name="Lin W."/>
        </authorList>
    </citation>
    <scope>NUCLEOTIDE SEQUENCE</scope>
    <source>
        <strain evidence="6">821</strain>
    </source>
</reference>
<dbReference type="GO" id="GO:0006751">
    <property type="term" value="P:glutathione catabolic process"/>
    <property type="evidence" value="ECO:0007669"/>
    <property type="project" value="UniProtKB-UniRule"/>
</dbReference>